<feature type="region of interest" description="Disordered" evidence="3">
    <location>
        <begin position="251"/>
        <end position="270"/>
    </location>
</feature>
<dbReference type="InterPro" id="IPR005135">
    <property type="entry name" value="Endo/exonuclease/phosphatase"/>
</dbReference>
<dbReference type="OrthoDB" id="428734at2759"/>
<dbReference type="Gene3D" id="3.60.10.10">
    <property type="entry name" value="Endonuclease/exonuclease/phosphatase"/>
    <property type="match status" value="1"/>
</dbReference>
<comment type="caution">
    <text evidence="5">The sequence shown here is derived from an EMBL/GenBank/DDBJ whole genome shotgun (WGS) entry which is preliminary data.</text>
</comment>
<keyword evidence="5" id="KW-0269">Exonuclease</keyword>
<evidence type="ECO:0000313" key="6">
    <source>
        <dbReference type="Proteomes" id="UP001140094"/>
    </source>
</evidence>
<dbReference type="InterPro" id="IPR050410">
    <property type="entry name" value="CCR4/nocturin_mRNA_transcr"/>
</dbReference>
<dbReference type="GO" id="GO:0006139">
    <property type="term" value="P:nucleobase-containing compound metabolic process"/>
    <property type="evidence" value="ECO:0007669"/>
    <property type="project" value="UniProtKB-ARBA"/>
</dbReference>
<feature type="domain" description="Endonuclease/exonuclease/phosphatase" evidence="4">
    <location>
        <begin position="34"/>
        <end position="401"/>
    </location>
</feature>
<sequence>MRPIPEACRDRKWLSVSKQLSPPAAAVASSLTVMNYNVLCQKLIQRRLFPYASKPSLKWKTRRPLLLSELSHLKPDIMCLQEVFTKNWDDTFSMWFNREGYKAESFQSVSKSHCLSISWKEDRFAAVDRTCVRMDRSAEVLGETLHTNNVAQIVVLRFLQDSDLSSGVPGVIVSNTHLFWQPGACYERLQQQLLLSRALNQMRRKYPEYPVISCGDYNTTPDDAGYALLTSPRPVKLSEEQLDKLLPQTLDYDGSDSEHEVEHNETSKASALSYSEMAATGTAAETDGTLQKRHMLELEERKVEEQLKRDLARVDRLVATIQKESEPFTSCYATYADLDLSYRTEQWKGEPIYTNYTNWKGTLDYILFTPAAGLSLRSVLSLPPETKLKPGLPNDVFPSDHIS</sequence>
<evidence type="ECO:0000256" key="1">
    <source>
        <dbReference type="ARBA" id="ARBA00010774"/>
    </source>
</evidence>
<dbReference type="PANTHER" id="PTHR12121:SF45">
    <property type="entry name" value="NOCTURNIN"/>
    <property type="match status" value="1"/>
</dbReference>
<protein>
    <submittedName>
        <fullName evidence="5">RNA exonuclease ngl2</fullName>
    </submittedName>
</protein>
<evidence type="ECO:0000256" key="2">
    <source>
        <dbReference type="ARBA" id="ARBA00022801"/>
    </source>
</evidence>
<proteinExistence type="inferred from homology"/>
<dbReference type="InterPro" id="IPR036691">
    <property type="entry name" value="Endo/exonu/phosph_ase_sf"/>
</dbReference>
<keyword evidence="6" id="KW-1185">Reference proteome</keyword>
<keyword evidence="5" id="KW-0540">Nuclease</keyword>
<evidence type="ECO:0000259" key="4">
    <source>
        <dbReference type="Pfam" id="PF03372"/>
    </source>
</evidence>
<comment type="similarity">
    <text evidence="1">Belongs to the CCR4/nocturin family.</text>
</comment>
<dbReference type="Pfam" id="PF03372">
    <property type="entry name" value="Exo_endo_phos"/>
    <property type="match status" value="1"/>
</dbReference>
<evidence type="ECO:0000256" key="3">
    <source>
        <dbReference type="SAM" id="MobiDB-lite"/>
    </source>
</evidence>
<dbReference type="AlphaFoldDB" id="A0A9W8HNP4"/>
<name>A0A9W8HNP4_9FUNG</name>
<feature type="non-terminal residue" evidence="5">
    <location>
        <position position="403"/>
    </location>
</feature>
<organism evidence="5 6">
    <name type="scientific">Coemansia guatemalensis</name>
    <dbReference type="NCBI Taxonomy" id="2761395"/>
    <lineage>
        <taxon>Eukaryota</taxon>
        <taxon>Fungi</taxon>
        <taxon>Fungi incertae sedis</taxon>
        <taxon>Zoopagomycota</taxon>
        <taxon>Kickxellomycotina</taxon>
        <taxon>Kickxellomycetes</taxon>
        <taxon>Kickxellales</taxon>
        <taxon>Kickxellaceae</taxon>
        <taxon>Coemansia</taxon>
    </lineage>
</organism>
<dbReference type="SUPFAM" id="SSF56219">
    <property type="entry name" value="DNase I-like"/>
    <property type="match status" value="1"/>
</dbReference>
<dbReference type="GO" id="GO:0000175">
    <property type="term" value="F:3'-5'-RNA exonuclease activity"/>
    <property type="evidence" value="ECO:0007669"/>
    <property type="project" value="TreeGrafter"/>
</dbReference>
<dbReference type="PANTHER" id="PTHR12121">
    <property type="entry name" value="CARBON CATABOLITE REPRESSOR PROTEIN 4"/>
    <property type="match status" value="1"/>
</dbReference>
<dbReference type="EMBL" id="JANBUO010003469">
    <property type="protein sequence ID" value="KAJ2790731.1"/>
    <property type="molecule type" value="Genomic_DNA"/>
</dbReference>
<feature type="compositionally biased region" description="Basic and acidic residues" evidence="3">
    <location>
        <begin position="256"/>
        <end position="266"/>
    </location>
</feature>
<evidence type="ECO:0000313" key="5">
    <source>
        <dbReference type="EMBL" id="KAJ2790731.1"/>
    </source>
</evidence>
<dbReference type="Proteomes" id="UP001140094">
    <property type="component" value="Unassembled WGS sequence"/>
</dbReference>
<accession>A0A9W8HNP4</accession>
<gene>
    <name evidence="5" type="primary">NGL2</name>
    <name evidence="5" type="ORF">H4R20_006966</name>
</gene>
<reference evidence="5" key="1">
    <citation type="submission" date="2022-07" db="EMBL/GenBank/DDBJ databases">
        <title>Phylogenomic reconstructions and comparative analyses of Kickxellomycotina fungi.</title>
        <authorList>
            <person name="Reynolds N.K."/>
            <person name="Stajich J.E."/>
            <person name="Barry K."/>
            <person name="Grigoriev I.V."/>
            <person name="Crous P."/>
            <person name="Smith M.E."/>
        </authorList>
    </citation>
    <scope>NUCLEOTIDE SEQUENCE</scope>
    <source>
        <strain evidence="5">NRRL 1565</strain>
    </source>
</reference>
<keyword evidence="2" id="KW-0378">Hydrolase</keyword>